<organism evidence="1 2">
    <name type="scientific">Elsinoe ampelina</name>
    <dbReference type="NCBI Taxonomy" id="302913"/>
    <lineage>
        <taxon>Eukaryota</taxon>
        <taxon>Fungi</taxon>
        <taxon>Dikarya</taxon>
        <taxon>Ascomycota</taxon>
        <taxon>Pezizomycotina</taxon>
        <taxon>Dothideomycetes</taxon>
        <taxon>Dothideomycetidae</taxon>
        <taxon>Myriangiales</taxon>
        <taxon>Elsinoaceae</taxon>
        <taxon>Elsinoe</taxon>
    </lineage>
</organism>
<name>A0A6A6GAE7_9PEZI</name>
<keyword evidence="2" id="KW-1185">Reference proteome</keyword>
<reference evidence="2" key="1">
    <citation type="journal article" date="2020" name="Stud. Mycol.">
        <title>101 Dothideomycetes genomes: A test case for predicting lifestyles and emergence of pathogens.</title>
        <authorList>
            <person name="Haridas S."/>
            <person name="Albert R."/>
            <person name="Binder M."/>
            <person name="Bloem J."/>
            <person name="LaButti K."/>
            <person name="Salamov A."/>
            <person name="Andreopoulos B."/>
            <person name="Baker S."/>
            <person name="Barry K."/>
            <person name="Bills G."/>
            <person name="Bluhm B."/>
            <person name="Cannon C."/>
            <person name="Castanera R."/>
            <person name="Culley D."/>
            <person name="Daum C."/>
            <person name="Ezra D."/>
            <person name="Gonzalez J."/>
            <person name="Henrissat B."/>
            <person name="Kuo A."/>
            <person name="Liang C."/>
            <person name="Lipzen A."/>
            <person name="Lutzoni F."/>
            <person name="Magnuson J."/>
            <person name="Mondo S."/>
            <person name="Nolan M."/>
            <person name="Ohm R."/>
            <person name="Pangilinan J."/>
            <person name="Park H.-J."/>
            <person name="Ramirez L."/>
            <person name="Alfaro M."/>
            <person name="Sun H."/>
            <person name="Tritt A."/>
            <person name="Yoshinaga Y."/>
            <person name="Zwiers L.-H."/>
            <person name="Turgeon B."/>
            <person name="Goodwin S."/>
            <person name="Spatafora J."/>
            <person name="Crous P."/>
            <person name="Grigoriev I."/>
        </authorList>
    </citation>
    <scope>NUCLEOTIDE SEQUENCE [LARGE SCALE GENOMIC DNA]</scope>
    <source>
        <strain evidence="2">CECT 20119</strain>
    </source>
</reference>
<dbReference type="EMBL" id="ML992508">
    <property type="protein sequence ID" value="KAF2222523.1"/>
    <property type="molecule type" value="Genomic_DNA"/>
</dbReference>
<dbReference type="AlphaFoldDB" id="A0A6A6GAE7"/>
<dbReference type="Proteomes" id="UP000799538">
    <property type="component" value="Unassembled WGS sequence"/>
</dbReference>
<proteinExistence type="predicted"/>
<accession>A0A6A6GAE7</accession>
<evidence type="ECO:0000313" key="2">
    <source>
        <dbReference type="Proteomes" id="UP000799538"/>
    </source>
</evidence>
<sequence>MHASALTYPSFQASVFHAPRTPMVSDAGLFPSSVSFDIGNSGLNSKGVTAFRVNCHLCLNLSHAGPRTEGLRSDAGGDERVNTVDNRRGICSSERGLLVEHCLPFGGMWNRLASRVIESAGTCFCFGFTLRLELLLLLFLLHHLLQVFFALSLSSSQGTNVWYLWRVEITACGEHRQSIRCRGGKYFWGLDSTSLHVPRLLSSEC</sequence>
<protein>
    <submittedName>
        <fullName evidence="1">Uncharacterized protein</fullName>
    </submittedName>
</protein>
<gene>
    <name evidence="1" type="ORF">BDZ85DRAFT_129069</name>
</gene>
<evidence type="ECO:0000313" key="1">
    <source>
        <dbReference type="EMBL" id="KAF2222523.1"/>
    </source>
</evidence>